<feature type="domain" description="Rv2525c-like glycoside hydrolase-like" evidence="3">
    <location>
        <begin position="82"/>
        <end position="206"/>
    </location>
</feature>
<evidence type="ECO:0000256" key="2">
    <source>
        <dbReference type="SAM" id="SignalP"/>
    </source>
</evidence>
<proteinExistence type="predicted"/>
<reference evidence="4 5" key="1">
    <citation type="submission" date="2019-05" db="EMBL/GenBank/DDBJ databases">
        <authorList>
            <person name="Narsing Rao M.P."/>
            <person name="Li W.J."/>
        </authorList>
    </citation>
    <scope>NUCLEOTIDE SEQUENCE [LARGE SCALE GENOMIC DNA]</scope>
    <source>
        <strain evidence="4 5">SYSU_K30003</strain>
    </source>
</reference>
<dbReference type="PROSITE" id="PS51257">
    <property type="entry name" value="PROKAR_LIPOPROTEIN"/>
    <property type="match status" value="1"/>
</dbReference>
<feature type="signal peptide" evidence="2">
    <location>
        <begin position="1"/>
        <end position="29"/>
    </location>
</feature>
<comment type="caution">
    <text evidence="4">The sequence shown here is derived from an EMBL/GenBank/DDBJ whole genome shotgun (WGS) entry which is preliminary data.</text>
</comment>
<keyword evidence="5" id="KW-1185">Reference proteome</keyword>
<feature type="compositionally biased region" description="Low complexity" evidence="1">
    <location>
        <begin position="40"/>
        <end position="52"/>
    </location>
</feature>
<gene>
    <name evidence="4" type="ORF">FE782_16500</name>
</gene>
<dbReference type="OrthoDB" id="2080590at2"/>
<dbReference type="Proteomes" id="UP000309676">
    <property type="component" value="Unassembled WGS sequence"/>
</dbReference>
<dbReference type="InterPro" id="IPR015020">
    <property type="entry name" value="Rv2525c-like_Glyco_Hydro-like"/>
</dbReference>
<name>A0A5R9GDQ9_9BACL</name>
<evidence type="ECO:0000259" key="3">
    <source>
        <dbReference type="Pfam" id="PF08924"/>
    </source>
</evidence>
<dbReference type="SUPFAM" id="SSF51445">
    <property type="entry name" value="(Trans)glycosidases"/>
    <property type="match status" value="1"/>
</dbReference>
<dbReference type="RefSeq" id="WP_138195327.1">
    <property type="nucleotide sequence ID" value="NZ_VCIW01000010.1"/>
</dbReference>
<organism evidence="4 5">
    <name type="scientific">Paenibacillus antri</name>
    <dbReference type="NCBI Taxonomy" id="2582848"/>
    <lineage>
        <taxon>Bacteria</taxon>
        <taxon>Bacillati</taxon>
        <taxon>Bacillota</taxon>
        <taxon>Bacilli</taxon>
        <taxon>Bacillales</taxon>
        <taxon>Paenibacillaceae</taxon>
        <taxon>Paenibacillus</taxon>
    </lineage>
</organism>
<dbReference type="EMBL" id="VCIW01000010">
    <property type="protein sequence ID" value="TLS51324.1"/>
    <property type="molecule type" value="Genomic_DNA"/>
</dbReference>
<feature type="chain" id="PRO_5039452153" evidence="2">
    <location>
        <begin position="30"/>
        <end position="270"/>
    </location>
</feature>
<protein>
    <submittedName>
        <fullName evidence="4">DUF1906 domain-containing protein</fullName>
    </submittedName>
</protein>
<feature type="region of interest" description="Disordered" evidence="1">
    <location>
        <begin position="29"/>
        <end position="53"/>
    </location>
</feature>
<evidence type="ECO:0000313" key="4">
    <source>
        <dbReference type="EMBL" id="TLS51324.1"/>
    </source>
</evidence>
<evidence type="ECO:0000313" key="5">
    <source>
        <dbReference type="Proteomes" id="UP000309676"/>
    </source>
</evidence>
<evidence type="ECO:0000256" key="1">
    <source>
        <dbReference type="SAM" id="MobiDB-lite"/>
    </source>
</evidence>
<dbReference type="Gene3D" id="3.20.20.80">
    <property type="entry name" value="Glycosidases"/>
    <property type="match status" value="1"/>
</dbReference>
<accession>A0A5R9GDQ9</accession>
<dbReference type="AlphaFoldDB" id="A0A5R9GDQ9"/>
<keyword evidence="2" id="KW-0732">Signal</keyword>
<dbReference type="InterPro" id="IPR017853">
    <property type="entry name" value="GH"/>
</dbReference>
<sequence length="270" mass="29381">MIGNRKLWACLVVLLLAALFVACSRPAVTEPAPTQPPQETPAAPESPESPESIDTVWGIDTASLVDDGLYACVRDSFGEPAFVGRYLETKEGVSYGIAPEEVKLLHGQGIKILPIYNHFTDATAYDRGVAEAEQAIEMAGELGIPEGVAIFADVEPTYPVDAEFIRGWTETMLDSPYVPGMYAVFVEASESKALSSYLAFAWQHQALASQLAVWTSDVDVGVTTKANAPTAYEPEAEAVTTVDIWQYGIDAETCNIDTNLMRSDFLKYLW</sequence>
<dbReference type="Pfam" id="PF08924">
    <property type="entry name" value="Rv2525c_GlyHyd-like"/>
    <property type="match status" value="1"/>
</dbReference>